<reference evidence="2 3" key="1">
    <citation type="submission" date="2016-10" db="EMBL/GenBank/DDBJ databases">
        <authorList>
            <person name="de Groot N.N."/>
        </authorList>
    </citation>
    <scope>NUCLEOTIDE SEQUENCE [LARGE SCALE GENOMIC DNA]</scope>
    <source>
        <strain evidence="2 3">IBRC-M 10780</strain>
    </source>
</reference>
<evidence type="ECO:0000259" key="1">
    <source>
        <dbReference type="Pfam" id="PF20033"/>
    </source>
</evidence>
<proteinExistence type="predicted"/>
<organism evidence="2 3">
    <name type="scientific">Oceanobacillus limi</name>
    <dbReference type="NCBI Taxonomy" id="930131"/>
    <lineage>
        <taxon>Bacteria</taxon>
        <taxon>Bacillati</taxon>
        <taxon>Bacillota</taxon>
        <taxon>Bacilli</taxon>
        <taxon>Bacillales</taxon>
        <taxon>Bacillaceae</taxon>
        <taxon>Oceanobacillus</taxon>
    </lineage>
</organism>
<protein>
    <recommendedName>
        <fullName evidence="1">DUF6438 domain-containing protein</fullName>
    </recommendedName>
</protein>
<feature type="domain" description="DUF6438" evidence="1">
    <location>
        <begin position="3"/>
        <end position="119"/>
    </location>
</feature>
<dbReference type="OrthoDB" id="7172369at2"/>
<name>A0A1I0CEH5_9BACI</name>
<dbReference type="RefSeq" id="WP_090868865.1">
    <property type="nucleotide sequence ID" value="NZ_FOHE01000006.1"/>
</dbReference>
<sequence>MFKKIYLERSGCYGACPIYSVEVNRDGRLKWIGEMFVSYVGETSYQVSNKKLQKLERLLKEFDYRNYKKECGGLFATDQSNCITRVEFVDGFVKEIDHYLGEMDETPNDAKYSMKNLEKFEQKLESIMGVRQLVRQTLYLYHLFAVKDGLEAIVSAPNQKSAKRLIDGKQTFEIKKIGKDTTEALHPYVVLKK</sequence>
<accession>A0A1I0CEH5</accession>
<evidence type="ECO:0000313" key="3">
    <source>
        <dbReference type="Proteomes" id="UP000198618"/>
    </source>
</evidence>
<dbReference type="AlphaFoldDB" id="A0A1I0CEH5"/>
<evidence type="ECO:0000313" key="2">
    <source>
        <dbReference type="EMBL" id="SET17506.1"/>
    </source>
</evidence>
<dbReference type="Pfam" id="PF20033">
    <property type="entry name" value="DUF6438"/>
    <property type="match status" value="1"/>
</dbReference>
<keyword evidence="3" id="KW-1185">Reference proteome</keyword>
<dbReference type="EMBL" id="FOHE01000006">
    <property type="protein sequence ID" value="SET17506.1"/>
    <property type="molecule type" value="Genomic_DNA"/>
</dbReference>
<dbReference type="STRING" id="930131.SAMN05216389_106171"/>
<dbReference type="InterPro" id="IPR045497">
    <property type="entry name" value="DUF6438"/>
</dbReference>
<dbReference type="Proteomes" id="UP000198618">
    <property type="component" value="Unassembled WGS sequence"/>
</dbReference>
<gene>
    <name evidence="2" type="ORF">SAMN05216389_106171</name>
</gene>